<evidence type="ECO:0000256" key="4">
    <source>
        <dbReference type="ARBA" id="ARBA00023043"/>
    </source>
</evidence>
<feature type="repeat" description="ANK" evidence="6">
    <location>
        <begin position="176"/>
        <end position="208"/>
    </location>
</feature>
<dbReference type="Gene3D" id="1.25.40.10">
    <property type="entry name" value="Tetratricopeptide repeat domain"/>
    <property type="match status" value="1"/>
</dbReference>
<feature type="repeat" description="ANK" evidence="6">
    <location>
        <begin position="208"/>
        <end position="240"/>
    </location>
</feature>
<sequence>MVFNAARDGKVRRLRVFLEHRSRDEIAKIIAAKTNGATPLLAACRNGHLEVVQYLLERCSANVELRGSVSFDGENIEDAPPLWVAAAAGHLELVRYLLKKGAGINAVTRTNSTPLRAACFDGHTEVARCLLEAGADIELANRHGHTCLMISCYKGHIEIAQLLLDAGADPNRKSVKGNTALHDCAESGCLAIIQLLIERGAKMDVDAYGMTPLLAAAVCGHQEIVEYLISHRNLVSGRDERVNALELLGATYVDRKRNITTACRIWTRALSERYPVDGPHIPKPRGQSTIAAFENAVEFTTKEELMEVASDPDALRMQALLIRERILGPAHPETSYYLRYRGAVYADSGQFQRCLQLWMYALEMQQTLLEPLNCLTLSSFLSFVELFNYMVSVRDKMSQERYNDHVPPPLNFQEVMAVFTRCLREARIGVAYIEKLPAAERELTTYQRILTVIVMMVQLLARIEPISHAQKTFITKSLYETLKLKPTARNGMSLLHLSVTSPLQHSGHRLQSHNRSHALACKILIEAGCDPNAVDNEGRRALHIAAALFPHNQELVQQLLESGAHFCSPDSKGRKFTKILEEKKQKLTVNPLQYMSLKCLCASVIKECNISYTGSVPSTLQTFLDVH</sequence>
<dbReference type="InterPro" id="IPR036770">
    <property type="entry name" value="Ankyrin_rpt-contain_sf"/>
</dbReference>
<evidence type="ECO:0000313" key="7">
    <source>
        <dbReference type="EMBL" id="AWC26114.1"/>
    </source>
</evidence>
<evidence type="ECO:0000256" key="6">
    <source>
        <dbReference type="PROSITE-ProRule" id="PRU00023"/>
    </source>
</evidence>
<dbReference type="EMBL" id="MF287964">
    <property type="protein sequence ID" value="AWC26114.1"/>
    <property type="molecule type" value="mRNA"/>
</dbReference>
<evidence type="ECO:0000256" key="1">
    <source>
        <dbReference type="ARBA" id="ARBA00004906"/>
    </source>
</evidence>
<feature type="repeat" description="ANK" evidence="6">
    <location>
        <begin position="143"/>
        <end position="175"/>
    </location>
</feature>
<dbReference type="PRINTS" id="PR01415">
    <property type="entry name" value="ANKYRIN"/>
</dbReference>
<feature type="repeat" description="ANK" evidence="6">
    <location>
        <begin position="110"/>
        <end position="142"/>
    </location>
</feature>
<proteinExistence type="evidence at transcript level"/>
<dbReference type="InterPro" id="IPR002110">
    <property type="entry name" value="Ankyrin_rpt"/>
</dbReference>
<keyword evidence="3" id="KW-0833">Ubl conjugation pathway</keyword>
<comment type="pathway">
    <text evidence="1">Protein modification; protein ubiquitination.</text>
</comment>
<feature type="repeat" description="ANK" evidence="6">
    <location>
        <begin position="35"/>
        <end position="58"/>
    </location>
</feature>
<accession>A0A2S0XSU0</accession>
<dbReference type="Pfam" id="PF00023">
    <property type="entry name" value="Ank"/>
    <property type="match status" value="1"/>
</dbReference>
<evidence type="ECO:0000256" key="2">
    <source>
        <dbReference type="ARBA" id="ARBA00022737"/>
    </source>
</evidence>
<dbReference type="PROSITE" id="PS50088">
    <property type="entry name" value="ANK_REPEAT"/>
    <property type="match status" value="7"/>
</dbReference>
<dbReference type="GO" id="GO:0000151">
    <property type="term" value="C:ubiquitin ligase complex"/>
    <property type="evidence" value="ECO:0007669"/>
    <property type="project" value="TreeGrafter"/>
</dbReference>
<dbReference type="PROSITE" id="PS50297">
    <property type="entry name" value="ANK_REP_REGION"/>
    <property type="match status" value="6"/>
</dbReference>
<keyword evidence="2" id="KW-0677">Repeat</keyword>
<comment type="similarity">
    <text evidence="5">Belongs to the fem-1 family.</text>
</comment>
<organism evidence="7">
    <name type="scientific">Artemia franciscana</name>
    <name type="common">Brine shrimp</name>
    <name type="synonym">Artemia sanfranciscana</name>
    <dbReference type="NCBI Taxonomy" id="6661"/>
    <lineage>
        <taxon>Eukaryota</taxon>
        <taxon>Metazoa</taxon>
        <taxon>Ecdysozoa</taxon>
        <taxon>Arthropoda</taxon>
        <taxon>Crustacea</taxon>
        <taxon>Branchiopoda</taxon>
        <taxon>Anostraca</taxon>
        <taxon>Artemiidae</taxon>
        <taxon>Artemia</taxon>
    </lineage>
</organism>
<dbReference type="AlphaFoldDB" id="A0A2S0XSU0"/>
<dbReference type="PANTHER" id="PTHR24173">
    <property type="entry name" value="ANKYRIN REPEAT CONTAINING"/>
    <property type="match status" value="1"/>
</dbReference>
<keyword evidence="4 6" id="KW-0040">ANK repeat</keyword>
<protein>
    <submittedName>
        <fullName evidence="7">Fem-1A</fullName>
    </submittedName>
</protein>
<dbReference type="PANTHER" id="PTHR24173:SF85">
    <property type="entry name" value="PROTEIN FEM-1 HOMOLOG CG6966"/>
    <property type="match status" value="1"/>
</dbReference>
<dbReference type="SUPFAM" id="SSF48403">
    <property type="entry name" value="Ankyrin repeat"/>
    <property type="match status" value="2"/>
</dbReference>
<dbReference type="Pfam" id="PF13637">
    <property type="entry name" value="Ank_4"/>
    <property type="match status" value="1"/>
</dbReference>
<feature type="repeat" description="ANK" evidence="6">
    <location>
        <begin position="77"/>
        <end position="109"/>
    </location>
</feature>
<evidence type="ECO:0000256" key="3">
    <source>
        <dbReference type="ARBA" id="ARBA00022786"/>
    </source>
</evidence>
<dbReference type="Pfam" id="PF12796">
    <property type="entry name" value="Ank_2"/>
    <property type="match status" value="1"/>
</dbReference>
<dbReference type="GO" id="GO:0006511">
    <property type="term" value="P:ubiquitin-dependent protein catabolic process"/>
    <property type="evidence" value="ECO:0007669"/>
    <property type="project" value="TreeGrafter"/>
</dbReference>
<feature type="repeat" description="ANK" evidence="6">
    <location>
        <begin position="537"/>
        <end position="571"/>
    </location>
</feature>
<evidence type="ECO:0000256" key="5">
    <source>
        <dbReference type="ARBA" id="ARBA00038500"/>
    </source>
</evidence>
<dbReference type="Gene3D" id="1.25.40.20">
    <property type="entry name" value="Ankyrin repeat-containing domain"/>
    <property type="match status" value="4"/>
</dbReference>
<name>A0A2S0XSU0_ARTSF</name>
<dbReference type="SMART" id="SM00248">
    <property type="entry name" value="ANK"/>
    <property type="match status" value="8"/>
</dbReference>
<reference evidence="7" key="1">
    <citation type="submission" date="2017-06" db="EMBL/GenBank/DDBJ databases">
        <title>Isolating Fem genes in Artemia franciscana.</title>
        <authorList>
            <person name="Nguyen D.V."/>
            <person name="Christiaens O."/>
            <person name="De Vos S."/>
            <person name="Smagghe G."/>
            <person name="Bossier P."/>
        </authorList>
    </citation>
    <scope>NUCLEOTIDE SEQUENCE</scope>
</reference>
<dbReference type="InterPro" id="IPR011990">
    <property type="entry name" value="TPR-like_helical_dom_sf"/>
</dbReference>